<dbReference type="EMBL" id="WIVW01000075">
    <property type="protein sequence ID" value="MQU29519.1"/>
    <property type="molecule type" value="Genomic_DNA"/>
</dbReference>
<gene>
    <name evidence="1" type="ORF">GHO29_23995</name>
</gene>
<protein>
    <submittedName>
        <fullName evidence="1">Uncharacterized protein</fullName>
    </submittedName>
</protein>
<name>A0A7X1Y2S2_9PSED</name>
<comment type="caution">
    <text evidence="1">The sequence shown here is derived from an EMBL/GenBank/DDBJ whole genome shotgun (WGS) entry which is preliminary data.</text>
</comment>
<sequence length="111" mass="12448">MKIILSPQRREDTLKIVKQGATLFINDEAFSFSRMGDGDTLPREAIKSEWFAGPVEKLNGKLIVTLVMPNPWNYSHDQAFPEPISDVPDGFVDLPKPMPELPDFFGQGVTD</sequence>
<evidence type="ECO:0000313" key="2">
    <source>
        <dbReference type="Proteomes" id="UP000437970"/>
    </source>
</evidence>
<evidence type="ECO:0000313" key="1">
    <source>
        <dbReference type="EMBL" id="MQU29519.1"/>
    </source>
</evidence>
<dbReference type="Proteomes" id="UP000437970">
    <property type="component" value="Unassembled WGS sequence"/>
</dbReference>
<reference evidence="1 2" key="1">
    <citation type="submission" date="2019-10" db="EMBL/GenBank/DDBJ databases">
        <title>Evaluation of single-gene subtyping targets for Pseudomonas.</title>
        <authorList>
            <person name="Reichler S.J."/>
            <person name="Orsi R.H."/>
            <person name="Wiedmann M."/>
            <person name="Martin N.H."/>
            <person name="Murphy S.I."/>
        </authorList>
    </citation>
    <scope>NUCLEOTIDE SEQUENCE [LARGE SCALE GENOMIC DNA]</scope>
    <source>
        <strain evidence="1 2">FSL R10-1984</strain>
    </source>
</reference>
<accession>A0A7X1Y2S2</accession>
<organism evidence="1 2">
    <name type="scientific">Pseudomonas helleri</name>
    <dbReference type="NCBI Taxonomy" id="1608996"/>
    <lineage>
        <taxon>Bacteria</taxon>
        <taxon>Pseudomonadati</taxon>
        <taxon>Pseudomonadota</taxon>
        <taxon>Gammaproteobacteria</taxon>
        <taxon>Pseudomonadales</taxon>
        <taxon>Pseudomonadaceae</taxon>
        <taxon>Pseudomonas</taxon>
    </lineage>
</organism>
<dbReference type="AlphaFoldDB" id="A0A7X1Y2S2"/>
<proteinExistence type="predicted"/>